<dbReference type="Proteomes" id="UP000463883">
    <property type="component" value="Chromosome"/>
</dbReference>
<dbReference type="EC" id="4.2.1.45" evidence="2"/>
<dbReference type="KEGG" id="amic:Ami3637_05725"/>
<evidence type="ECO:0000313" key="2">
    <source>
        <dbReference type="EMBL" id="QHI71956.1"/>
    </source>
</evidence>
<dbReference type="GO" id="GO:0047733">
    <property type="term" value="F:CDP-glucose 4,6-dehydratase activity"/>
    <property type="evidence" value="ECO:0007669"/>
    <property type="project" value="UniProtKB-EC"/>
</dbReference>
<dbReference type="EMBL" id="CP047591">
    <property type="protein sequence ID" value="QHI71956.1"/>
    <property type="molecule type" value="Genomic_DNA"/>
</dbReference>
<sequence>MKNFYNNKKIFITGNTGFKGTWLSHILMLYGAQLCGYSDKKGTLFEMCGADIQYETIYGDIRNYELLNQSINRFKPDIVIHMAAQPLVIEGYNKPRETYEVNVMGTVNLMTSIQRSVNLGSVVNVTTDKVYKNLDKDRPYSEEDQLGGADPYSCSKTCSELVTESLRKSFKYDCNIATARAGNVIAGGDFAKNRIIPDCINAAEAGEKIFIRNPKSIRPWQHVLDPLNGYITLAKALYENKTTESAFNFGPELEDCISVAQLADLFCTAWGHSIKWEHIGDGSDTKSFATFAESKMLTLDSTKSKKVLNWNHKWNVWQAVEKTVEWHQDYNSKKSSTHDICIKQIIQYNQ</sequence>
<dbReference type="SUPFAM" id="SSF51735">
    <property type="entry name" value="NAD(P)-binding Rossmann-fold domains"/>
    <property type="match status" value="1"/>
</dbReference>
<reference evidence="2 3" key="1">
    <citation type="submission" date="2020-01" db="EMBL/GenBank/DDBJ databases">
        <title>Genomic analysis of Aminipila sp. CBA3637.</title>
        <authorList>
            <person name="Kim Y.B."/>
            <person name="Roh S.W."/>
        </authorList>
    </citation>
    <scope>NUCLEOTIDE SEQUENCE [LARGE SCALE GENOMIC DNA]</scope>
    <source>
        <strain evidence="2 3">CBA3637</strain>
    </source>
</reference>
<dbReference type="NCBIfam" id="TIGR02622">
    <property type="entry name" value="CDP_4_6_dhtase"/>
    <property type="match status" value="1"/>
</dbReference>
<evidence type="ECO:0000259" key="1">
    <source>
        <dbReference type="Pfam" id="PF16363"/>
    </source>
</evidence>
<organism evidence="2 3">
    <name type="scientific">Aminipila terrae</name>
    <dbReference type="NCBI Taxonomy" id="2697030"/>
    <lineage>
        <taxon>Bacteria</taxon>
        <taxon>Bacillati</taxon>
        <taxon>Bacillota</taxon>
        <taxon>Clostridia</taxon>
        <taxon>Peptostreptococcales</taxon>
        <taxon>Anaerovoracaceae</taxon>
        <taxon>Aminipila</taxon>
    </lineage>
</organism>
<evidence type="ECO:0000313" key="3">
    <source>
        <dbReference type="Proteomes" id="UP000463883"/>
    </source>
</evidence>
<dbReference type="RefSeq" id="WP_162361726.1">
    <property type="nucleotide sequence ID" value="NZ_CP047591.1"/>
</dbReference>
<keyword evidence="2" id="KW-0456">Lyase</keyword>
<proteinExistence type="predicted"/>
<keyword evidence="3" id="KW-1185">Reference proteome</keyword>
<dbReference type="Gene3D" id="3.90.25.10">
    <property type="entry name" value="UDP-galactose 4-epimerase, domain 1"/>
    <property type="match status" value="1"/>
</dbReference>
<name>A0A6P1MJZ2_9FIRM</name>
<dbReference type="PANTHER" id="PTHR43000">
    <property type="entry name" value="DTDP-D-GLUCOSE 4,6-DEHYDRATASE-RELATED"/>
    <property type="match status" value="1"/>
</dbReference>
<accession>A0A6P1MJZ2</accession>
<protein>
    <submittedName>
        <fullName evidence="2">CDP-glucose 4,6-dehydratase</fullName>
        <ecNumber evidence="2">4.2.1.45</ecNumber>
    </submittedName>
</protein>
<dbReference type="Pfam" id="PF16363">
    <property type="entry name" value="GDP_Man_Dehyd"/>
    <property type="match status" value="1"/>
</dbReference>
<dbReference type="InterPro" id="IPR016040">
    <property type="entry name" value="NAD(P)-bd_dom"/>
</dbReference>
<gene>
    <name evidence="2" type="primary">rfbG</name>
    <name evidence="2" type="ORF">Ami3637_05725</name>
</gene>
<dbReference type="Gene3D" id="3.40.50.720">
    <property type="entry name" value="NAD(P)-binding Rossmann-like Domain"/>
    <property type="match status" value="1"/>
</dbReference>
<dbReference type="InterPro" id="IPR036291">
    <property type="entry name" value="NAD(P)-bd_dom_sf"/>
</dbReference>
<feature type="domain" description="NAD(P)-binding" evidence="1">
    <location>
        <begin position="11"/>
        <end position="322"/>
    </location>
</feature>
<dbReference type="AlphaFoldDB" id="A0A6P1MJZ2"/>
<dbReference type="InterPro" id="IPR013445">
    <property type="entry name" value="CDP_4_6_deHydtase"/>
</dbReference>